<accession>A0A0F9XV18</accession>
<gene>
    <name evidence="1" type="ORF">LCGC14_0170980</name>
</gene>
<name>A0A0F9XV18_9ZZZZ</name>
<evidence type="ECO:0000313" key="1">
    <source>
        <dbReference type="EMBL" id="KKN96168.1"/>
    </source>
</evidence>
<sequence>MSNYNADLIKQATEIVQAQLDYPIDLLKQLRGTDMPILLDSGVVYGPALDNFCVLTTYPDTWTGIATGSVLSGGIFWFLGRCPTSGERTFVCLGKQTSVAGAIDAAIERVYLELAFLRNTGHAQQTSHVA</sequence>
<dbReference type="AlphaFoldDB" id="A0A0F9XV18"/>
<protein>
    <submittedName>
        <fullName evidence="1">Uncharacterized protein</fullName>
    </submittedName>
</protein>
<organism evidence="1">
    <name type="scientific">marine sediment metagenome</name>
    <dbReference type="NCBI Taxonomy" id="412755"/>
    <lineage>
        <taxon>unclassified sequences</taxon>
        <taxon>metagenomes</taxon>
        <taxon>ecological metagenomes</taxon>
    </lineage>
</organism>
<proteinExistence type="predicted"/>
<reference evidence="1" key="1">
    <citation type="journal article" date="2015" name="Nature">
        <title>Complex archaea that bridge the gap between prokaryotes and eukaryotes.</title>
        <authorList>
            <person name="Spang A."/>
            <person name="Saw J.H."/>
            <person name="Jorgensen S.L."/>
            <person name="Zaremba-Niedzwiedzka K."/>
            <person name="Martijn J."/>
            <person name="Lind A.E."/>
            <person name="van Eijk R."/>
            <person name="Schleper C."/>
            <person name="Guy L."/>
            <person name="Ettema T.J."/>
        </authorList>
    </citation>
    <scope>NUCLEOTIDE SEQUENCE</scope>
</reference>
<comment type="caution">
    <text evidence="1">The sequence shown here is derived from an EMBL/GenBank/DDBJ whole genome shotgun (WGS) entry which is preliminary data.</text>
</comment>
<dbReference type="EMBL" id="LAZR01000066">
    <property type="protein sequence ID" value="KKN96168.1"/>
    <property type="molecule type" value="Genomic_DNA"/>
</dbReference>